<feature type="transmembrane region" description="Helical" evidence="2">
    <location>
        <begin position="31"/>
        <end position="54"/>
    </location>
</feature>
<proteinExistence type="predicted"/>
<dbReference type="Proteomes" id="UP001595457">
    <property type="component" value="Unassembled WGS sequence"/>
</dbReference>
<gene>
    <name evidence="3" type="ORF">ACFOJE_02645</name>
</gene>
<evidence type="ECO:0000256" key="2">
    <source>
        <dbReference type="SAM" id="Phobius"/>
    </source>
</evidence>
<keyword evidence="2" id="KW-0472">Membrane</keyword>
<dbReference type="InterPro" id="IPR016024">
    <property type="entry name" value="ARM-type_fold"/>
</dbReference>
<reference evidence="4" key="1">
    <citation type="journal article" date="2019" name="Int. J. Syst. Evol. Microbiol.">
        <title>The Global Catalogue of Microorganisms (GCM) 10K type strain sequencing project: providing services to taxonomists for standard genome sequencing and annotation.</title>
        <authorList>
            <consortium name="The Broad Institute Genomics Platform"/>
            <consortium name="The Broad Institute Genome Sequencing Center for Infectious Disease"/>
            <person name="Wu L."/>
            <person name="Ma J."/>
        </authorList>
    </citation>
    <scope>NUCLEOTIDE SEQUENCE [LARGE SCALE GENOMIC DNA]</scope>
    <source>
        <strain evidence="4">KCTC 62195</strain>
    </source>
</reference>
<organism evidence="3 4">
    <name type="scientific">Azotobacter bryophylli</name>
    <dbReference type="NCBI Taxonomy" id="1986537"/>
    <lineage>
        <taxon>Bacteria</taxon>
        <taxon>Pseudomonadati</taxon>
        <taxon>Pseudomonadota</taxon>
        <taxon>Gammaproteobacteria</taxon>
        <taxon>Pseudomonadales</taxon>
        <taxon>Pseudomonadaceae</taxon>
        <taxon>Azotobacter</taxon>
    </lineage>
</organism>
<protein>
    <submittedName>
        <fullName evidence="3">Tetratricopeptide repeat protein</fullName>
    </submittedName>
</protein>
<keyword evidence="2" id="KW-0812">Transmembrane</keyword>
<evidence type="ECO:0000256" key="1">
    <source>
        <dbReference type="SAM" id="Coils"/>
    </source>
</evidence>
<dbReference type="Gene3D" id="1.25.10.10">
    <property type="entry name" value="Leucine-rich Repeat Variant"/>
    <property type="match status" value="1"/>
</dbReference>
<comment type="caution">
    <text evidence="3">The sequence shown here is derived from an EMBL/GenBank/DDBJ whole genome shotgun (WGS) entry which is preliminary data.</text>
</comment>
<dbReference type="EMBL" id="JBHRSJ010000002">
    <property type="protein sequence ID" value="MFC2971116.1"/>
    <property type="molecule type" value="Genomic_DNA"/>
</dbReference>
<feature type="transmembrane region" description="Helical" evidence="2">
    <location>
        <begin position="66"/>
        <end position="91"/>
    </location>
</feature>
<evidence type="ECO:0000313" key="3">
    <source>
        <dbReference type="EMBL" id="MFC2971116.1"/>
    </source>
</evidence>
<dbReference type="SUPFAM" id="SSF48371">
    <property type="entry name" value="ARM repeat"/>
    <property type="match status" value="1"/>
</dbReference>
<sequence length="329" mass="36085">MTSILLFSAAFLFELASWASLFGELTEGQSALLFVVCHGLGSLLLAGGTGARLYRRYPGAGGWSLVLPFCLAFCIPLVGPLGLLLSVVPGLSRPRQRKPRPWRALGVPALPFRPPGQAQKLMFSDGGLQDVLRHSPDPDQRLTALVATRRMRGKDAIPVLKLALRDPSDEVRLLAYSMLDQRESRINQRIEATLAKLAEAAPSQRGELFGTLARWYWELAYLGLAQGSVLDHVLDQAGQYVEQALANGGGFALRLLAGRIALAQGRLDRAEEQLLLAERAGIAAERLLPFRAELAFSQQRYQEIPGLLAKLPAEMLQRPPFAALARYWL</sequence>
<keyword evidence="2" id="KW-1133">Transmembrane helix</keyword>
<dbReference type="RefSeq" id="WP_377812698.1">
    <property type="nucleotide sequence ID" value="NZ_JBHRSJ010000002.1"/>
</dbReference>
<keyword evidence="1" id="KW-0175">Coiled coil</keyword>
<dbReference type="InterPro" id="IPR011989">
    <property type="entry name" value="ARM-like"/>
</dbReference>
<feature type="coiled-coil region" evidence="1">
    <location>
        <begin position="253"/>
        <end position="280"/>
    </location>
</feature>
<evidence type="ECO:0000313" key="4">
    <source>
        <dbReference type="Proteomes" id="UP001595457"/>
    </source>
</evidence>
<name>A0ABV7ANT3_9GAMM</name>
<accession>A0ABV7ANT3</accession>
<keyword evidence="4" id="KW-1185">Reference proteome</keyword>